<dbReference type="InterPro" id="IPR009057">
    <property type="entry name" value="Homeodomain-like_sf"/>
</dbReference>
<dbReference type="InterPro" id="IPR001789">
    <property type="entry name" value="Sig_transdc_resp-reg_receiver"/>
</dbReference>
<dbReference type="InterPro" id="IPR018060">
    <property type="entry name" value="HTH_AraC"/>
</dbReference>
<protein>
    <submittedName>
        <fullName evidence="8">Response regulator</fullName>
    </submittedName>
</protein>
<dbReference type="SUPFAM" id="SSF52172">
    <property type="entry name" value="CheY-like"/>
    <property type="match status" value="1"/>
</dbReference>
<dbReference type="GO" id="GO:0003700">
    <property type="term" value="F:DNA-binding transcription factor activity"/>
    <property type="evidence" value="ECO:0007669"/>
    <property type="project" value="InterPro"/>
</dbReference>
<dbReference type="PROSITE" id="PS01124">
    <property type="entry name" value="HTH_ARAC_FAMILY_2"/>
    <property type="match status" value="1"/>
</dbReference>
<dbReference type="EMBL" id="CP157485">
    <property type="protein sequence ID" value="XBO48246.1"/>
    <property type="molecule type" value="Genomic_DNA"/>
</dbReference>
<gene>
    <name evidence="8" type="ORF">ABEG20_01360</name>
</gene>
<reference evidence="8" key="1">
    <citation type="submission" date="2024-05" db="EMBL/GenBank/DDBJ databases">
        <authorList>
            <person name="Kim S."/>
            <person name="Heo J."/>
            <person name="Choi H."/>
            <person name="Choi Y."/>
            <person name="Kwon S.-W."/>
            <person name="Kim Y."/>
        </authorList>
    </citation>
    <scope>NUCLEOTIDE SEQUENCE</scope>
    <source>
        <strain evidence="8">KACC 23697</strain>
    </source>
</reference>
<dbReference type="SMART" id="SM00342">
    <property type="entry name" value="HTH_ARAC"/>
    <property type="match status" value="1"/>
</dbReference>
<keyword evidence="1 5" id="KW-0597">Phosphoprotein</keyword>
<organism evidence="8">
    <name type="scientific">Pedobacter sp. KACC 23697</name>
    <dbReference type="NCBI Taxonomy" id="3149230"/>
    <lineage>
        <taxon>Bacteria</taxon>
        <taxon>Pseudomonadati</taxon>
        <taxon>Bacteroidota</taxon>
        <taxon>Sphingobacteriia</taxon>
        <taxon>Sphingobacteriales</taxon>
        <taxon>Sphingobacteriaceae</taxon>
        <taxon>Pedobacter</taxon>
    </lineage>
</organism>
<evidence type="ECO:0000313" key="8">
    <source>
        <dbReference type="EMBL" id="XBO48246.1"/>
    </source>
</evidence>
<evidence type="ECO:0000256" key="1">
    <source>
        <dbReference type="ARBA" id="ARBA00022553"/>
    </source>
</evidence>
<dbReference type="SUPFAM" id="SSF46689">
    <property type="entry name" value="Homeodomain-like"/>
    <property type="match status" value="1"/>
</dbReference>
<feature type="modified residue" description="4-aspartylphosphate" evidence="5">
    <location>
        <position position="68"/>
    </location>
</feature>
<keyword evidence="4" id="KW-0804">Transcription</keyword>
<dbReference type="InterPro" id="IPR018062">
    <property type="entry name" value="HTH_AraC-typ_CS"/>
</dbReference>
<dbReference type="Pfam" id="PF00072">
    <property type="entry name" value="Response_reg"/>
    <property type="match status" value="1"/>
</dbReference>
<dbReference type="PROSITE" id="PS00041">
    <property type="entry name" value="HTH_ARAC_FAMILY_1"/>
    <property type="match status" value="1"/>
</dbReference>
<dbReference type="PANTHER" id="PTHR43547">
    <property type="entry name" value="TWO-COMPONENT HISTIDINE KINASE"/>
    <property type="match status" value="1"/>
</dbReference>
<dbReference type="PRINTS" id="PR00032">
    <property type="entry name" value="HTHARAC"/>
</dbReference>
<dbReference type="PANTHER" id="PTHR43547:SF2">
    <property type="entry name" value="HYBRID SIGNAL TRANSDUCTION HISTIDINE KINASE C"/>
    <property type="match status" value="1"/>
</dbReference>
<name>A0AAU7K745_9SPHI</name>
<dbReference type="FunFam" id="1.10.10.60:FF:000284">
    <property type="entry name" value="Two-component system sensor histidine kinase/response regulator"/>
    <property type="match status" value="1"/>
</dbReference>
<evidence type="ECO:0000256" key="4">
    <source>
        <dbReference type="ARBA" id="ARBA00023163"/>
    </source>
</evidence>
<feature type="domain" description="HTH araC/xylS-type" evidence="6">
    <location>
        <begin position="167"/>
        <end position="266"/>
    </location>
</feature>
<proteinExistence type="predicted"/>
<dbReference type="Pfam" id="PF12833">
    <property type="entry name" value="HTH_18"/>
    <property type="match status" value="1"/>
</dbReference>
<dbReference type="AlphaFoldDB" id="A0AAU7K745"/>
<feature type="domain" description="Response regulatory" evidence="7">
    <location>
        <begin position="20"/>
        <end position="135"/>
    </location>
</feature>
<dbReference type="PROSITE" id="PS50110">
    <property type="entry name" value="RESPONSE_REGULATORY"/>
    <property type="match status" value="1"/>
</dbReference>
<dbReference type="RefSeq" id="WP_406825632.1">
    <property type="nucleotide sequence ID" value="NZ_CP157485.1"/>
</dbReference>
<dbReference type="FunFam" id="3.40.50.2300:FF:000138">
    <property type="entry name" value="Two-component system sensor histidine kinase/response regulator"/>
    <property type="match status" value="1"/>
</dbReference>
<keyword evidence="2" id="KW-0805">Transcription regulation</keyword>
<evidence type="ECO:0000256" key="5">
    <source>
        <dbReference type="PROSITE-ProRule" id="PRU00169"/>
    </source>
</evidence>
<dbReference type="Gene3D" id="3.40.50.2300">
    <property type="match status" value="1"/>
</dbReference>
<sequence>MEEIIGTLIIKDTEDMDRSVVLLVDDNEDILDFISDDLDEKYHVIQARNGVEAMEILQREIVQLIISDVMMPEMDGFEFCAKVKSTLEFSHIPVILLTAKNSLQSKIEGLELGADAYVEKPFSPEFLQVQIASLLKNRNKIKEYFSSSPLLHLKSMAYSKADESFLEKLQDTINQNISNQDLDVEQLAEKMNMSRPTLYRKIKSISNLSPNELINLARLKKAAELLNEGLLKIYEISELVGYSSQSHFGRNFAKQFGMSPTDYLNSRIAEKKKGSF</sequence>
<evidence type="ECO:0000256" key="2">
    <source>
        <dbReference type="ARBA" id="ARBA00023015"/>
    </source>
</evidence>
<dbReference type="CDD" id="cd17574">
    <property type="entry name" value="REC_OmpR"/>
    <property type="match status" value="1"/>
</dbReference>
<dbReference type="InterPro" id="IPR020449">
    <property type="entry name" value="Tscrpt_reg_AraC-type_HTH"/>
</dbReference>
<keyword evidence="3" id="KW-0238">DNA-binding</keyword>
<dbReference type="Gene3D" id="1.10.10.60">
    <property type="entry name" value="Homeodomain-like"/>
    <property type="match status" value="1"/>
</dbReference>
<dbReference type="GO" id="GO:0000155">
    <property type="term" value="F:phosphorelay sensor kinase activity"/>
    <property type="evidence" value="ECO:0007669"/>
    <property type="project" value="TreeGrafter"/>
</dbReference>
<dbReference type="GO" id="GO:0043565">
    <property type="term" value="F:sequence-specific DNA binding"/>
    <property type="evidence" value="ECO:0007669"/>
    <property type="project" value="InterPro"/>
</dbReference>
<dbReference type="InterPro" id="IPR011006">
    <property type="entry name" value="CheY-like_superfamily"/>
</dbReference>
<evidence type="ECO:0000256" key="3">
    <source>
        <dbReference type="ARBA" id="ARBA00023125"/>
    </source>
</evidence>
<evidence type="ECO:0000259" key="6">
    <source>
        <dbReference type="PROSITE" id="PS01124"/>
    </source>
</evidence>
<dbReference type="SMART" id="SM00448">
    <property type="entry name" value="REC"/>
    <property type="match status" value="1"/>
</dbReference>
<accession>A0AAU7K745</accession>
<evidence type="ECO:0000259" key="7">
    <source>
        <dbReference type="PROSITE" id="PS50110"/>
    </source>
</evidence>